<dbReference type="GO" id="GO:0007399">
    <property type="term" value="P:nervous system development"/>
    <property type="evidence" value="ECO:0007669"/>
    <property type="project" value="UniProtKB-ARBA"/>
</dbReference>
<organism evidence="3 4">
    <name type="scientific">Pygocentrus nattereri</name>
    <name type="common">Red-bellied piranha</name>
    <dbReference type="NCBI Taxonomy" id="42514"/>
    <lineage>
        <taxon>Eukaryota</taxon>
        <taxon>Metazoa</taxon>
        <taxon>Chordata</taxon>
        <taxon>Craniata</taxon>
        <taxon>Vertebrata</taxon>
        <taxon>Euteleostomi</taxon>
        <taxon>Actinopterygii</taxon>
        <taxon>Neopterygii</taxon>
        <taxon>Teleostei</taxon>
        <taxon>Ostariophysi</taxon>
        <taxon>Characiformes</taxon>
        <taxon>Characoidei</taxon>
        <taxon>Pygocentrus</taxon>
    </lineage>
</organism>
<dbReference type="STRING" id="42514.ENSPNAP00000007268"/>
<dbReference type="SUPFAM" id="SSF81296">
    <property type="entry name" value="E set domains"/>
    <property type="match status" value="1"/>
</dbReference>
<dbReference type="GeneTree" id="ENSGT01150000288729"/>
<evidence type="ECO:0000313" key="4">
    <source>
        <dbReference type="Proteomes" id="UP001501920"/>
    </source>
</evidence>
<evidence type="ECO:0000259" key="2">
    <source>
        <dbReference type="Pfam" id="PF00339"/>
    </source>
</evidence>
<keyword evidence="4" id="KW-1185">Reference proteome</keyword>
<dbReference type="InterPro" id="IPR014752">
    <property type="entry name" value="Arrestin-like_C"/>
</dbReference>
<dbReference type="AlphaFoldDB" id="A0A3B4C6E4"/>
<dbReference type="InterPro" id="IPR011021">
    <property type="entry name" value="Arrestin-like_N"/>
</dbReference>
<dbReference type="OMA" id="INYNSTH"/>
<proteinExistence type="inferred from homology"/>
<dbReference type="Pfam" id="PF00339">
    <property type="entry name" value="Arrestin_N"/>
    <property type="match status" value="1"/>
</dbReference>
<dbReference type="Gene3D" id="2.60.40.640">
    <property type="match status" value="1"/>
</dbReference>
<feature type="domain" description="Arrestin-like N-terminal" evidence="2">
    <location>
        <begin position="12"/>
        <end position="79"/>
    </location>
</feature>
<reference evidence="3" key="3">
    <citation type="submission" date="2025-09" db="UniProtKB">
        <authorList>
            <consortium name="Ensembl"/>
        </authorList>
    </citation>
    <scope>IDENTIFICATION</scope>
</reference>
<evidence type="ECO:0000256" key="1">
    <source>
        <dbReference type="ARBA" id="ARBA00005298"/>
    </source>
</evidence>
<reference evidence="3" key="2">
    <citation type="submission" date="2025-08" db="UniProtKB">
        <authorList>
            <consortium name="Ensembl"/>
        </authorList>
    </citation>
    <scope>IDENTIFICATION</scope>
</reference>
<dbReference type="Ensembl" id="ENSPNAT00000002132.2">
    <property type="protein sequence ID" value="ENSPNAP00000007268.2"/>
    <property type="gene ID" value="ENSPNAG00000013122.2"/>
</dbReference>
<dbReference type="InterPro" id="IPR014756">
    <property type="entry name" value="Ig_E-set"/>
</dbReference>
<comment type="similarity">
    <text evidence="1">Belongs to the arrestin family.</text>
</comment>
<dbReference type="Proteomes" id="UP001501920">
    <property type="component" value="Chromosome 20"/>
</dbReference>
<name>A0A3B4C6E4_PYGNA</name>
<reference evidence="3 4" key="1">
    <citation type="submission" date="2020-10" db="EMBL/GenBank/DDBJ databases">
        <title>Pygocentrus nattereri (red-bellied piranha) genome, fPygNat1, primary haplotype.</title>
        <authorList>
            <person name="Myers G."/>
            <person name="Meyer A."/>
            <person name="Karagic N."/>
            <person name="Pippel M."/>
            <person name="Winkler S."/>
            <person name="Tracey A."/>
            <person name="Wood J."/>
            <person name="Formenti G."/>
            <person name="Howe K."/>
            <person name="Fedrigo O."/>
            <person name="Jarvis E.D."/>
        </authorList>
    </citation>
    <scope>NUCLEOTIDE SEQUENCE [LARGE SCALE GENOMIC DNA]</scope>
</reference>
<protein>
    <recommendedName>
        <fullName evidence="2">Arrestin-like N-terminal domain-containing protein</fullName>
    </recommendedName>
</protein>
<accession>A0A3B4C6E4</accession>
<evidence type="ECO:0000313" key="3">
    <source>
        <dbReference type="Ensembl" id="ENSPNAP00000007268.2"/>
    </source>
</evidence>
<sequence length="103" mass="11712">MILFISLTLNYDAVNETNTFTSGNVIQGRVFLEVTKAVKVSCFYIKCKGDADVSWETGGGDSTSYHNHVRYFKLKHIFINYNSTHGKNEICKYSLFMLYPVPA</sequence>